<keyword evidence="2" id="KW-0812">Transmembrane</keyword>
<sequence>MARRTIVKIYPQYDDKLTLVEAPPQRVSSPERSDSGTTTTTLGSSDVQMEPEPWMSGSGAYQYPVPKNGDPWETCVEKLRGYDGEMCDGWREEVDNLLIFAGLFSAVVTAFVIESYQQLSQDPTDLNNWLLQQLLIETHNANTQNPAARNHTLPPLPTFSPSGTDIRVNVVWFMSLALSLATVLIGILCTQWIREYERDPPLDPKEAIALRQLRYEGLIMWKVPKILSILPVLLHSSLVLFFAGLIDLLWSLNLTVAIFVTIISGVLLIFIVSTTVLPTIQMLLAKDVRLRIPQCPYKSAQSWTIHRIVTFLVQLFPVKAGLGKVPFSFFARYKPFFDDKDWVDFDIHWRDARAKPLYPKAGQTGAKKAQIDHAKSDVVQGLVWIDKNLGQNVEMIHTIHHCLRDLPLDQAIPTLVQLDDTVKSHLISAKEHTIAYPAHNTAEHERRDILSALFLELNSRAFVQLDQYQLEAAIRNINSRLEWRTRHPLPAQGKNIVDCLPFVRWPLHAARGLPADLVTQFLLCMRGLVWQNQTDPETDRHIWDLVRQILSHPSLEEANLQHDLHAKLAFDIMLAYERGLPSTKGTEDEIERRQFREKVRACVQSVIRAFPAGELQGLSPAPRDHARKVIFAIQKRMESIGGVEQVLQSPDDRRRWEKIVTVAGGGEVPVMSPTDYRSDTWETKSSPS</sequence>
<evidence type="ECO:0000313" key="4">
    <source>
        <dbReference type="EMBL" id="KJA16855.1"/>
    </source>
</evidence>
<evidence type="ECO:0000313" key="5">
    <source>
        <dbReference type="Proteomes" id="UP000054270"/>
    </source>
</evidence>
<dbReference type="InterPro" id="IPR045338">
    <property type="entry name" value="DUF6535"/>
</dbReference>
<keyword evidence="2" id="KW-1133">Transmembrane helix</keyword>
<name>A0A0D2P922_HYPSF</name>
<dbReference type="Proteomes" id="UP000054270">
    <property type="component" value="Unassembled WGS sequence"/>
</dbReference>
<reference evidence="5" key="1">
    <citation type="submission" date="2014-04" db="EMBL/GenBank/DDBJ databases">
        <title>Evolutionary Origins and Diversification of the Mycorrhizal Mutualists.</title>
        <authorList>
            <consortium name="DOE Joint Genome Institute"/>
            <consortium name="Mycorrhizal Genomics Consortium"/>
            <person name="Kohler A."/>
            <person name="Kuo A."/>
            <person name="Nagy L.G."/>
            <person name="Floudas D."/>
            <person name="Copeland A."/>
            <person name="Barry K.W."/>
            <person name="Cichocki N."/>
            <person name="Veneault-Fourrey C."/>
            <person name="LaButti K."/>
            <person name="Lindquist E.A."/>
            <person name="Lipzen A."/>
            <person name="Lundell T."/>
            <person name="Morin E."/>
            <person name="Murat C."/>
            <person name="Riley R."/>
            <person name="Ohm R."/>
            <person name="Sun H."/>
            <person name="Tunlid A."/>
            <person name="Henrissat B."/>
            <person name="Grigoriev I.V."/>
            <person name="Hibbett D.S."/>
            <person name="Martin F."/>
        </authorList>
    </citation>
    <scope>NUCLEOTIDE SEQUENCE [LARGE SCALE GENOMIC DNA]</scope>
    <source>
        <strain evidence="5">FD-334 SS-4</strain>
    </source>
</reference>
<evidence type="ECO:0000256" key="2">
    <source>
        <dbReference type="SAM" id="Phobius"/>
    </source>
</evidence>
<feature type="region of interest" description="Disordered" evidence="1">
    <location>
        <begin position="22"/>
        <end position="61"/>
    </location>
</feature>
<evidence type="ECO:0000259" key="3">
    <source>
        <dbReference type="Pfam" id="PF20153"/>
    </source>
</evidence>
<feature type="transmembrane region" description="Helical" evidence="2">
    <location>
        <begin position="96"/>
        <end position="113"/>
    </location>
</feature>
<feature type="transmembrane region" description="Helical" evidence="2">
    <location>
        <begin position="226"/>
        <end position="250"/>
    </location>
</feature>
<proteinExistence type="predicted"/>
<feature type="compositionally biased region" description="Low complexity" evidence="1">
    <location>
        <begin position="35"/>
        <end position="46"/>
    </location>
</feature>
<accession>A0A0D2P922</accession>
<feature type="transmembrane region" description="Helical" evidence="2">
    <location>
        <begin position="256"/>
        <end position="284"/>
    </location>
</feature>
<dbReference type="EMBL" id="KN817613">
    <property type="protein sequence ID" value="KJA16855.1"/>
    <property type="molecule type" value="Genomic_DNA"/>
</dbReference>
<keyword evidence="5" id="KW-1185">Reference proteome</keyword>
<organism evidence="4 5">
    <name type="scientific">Hypholoma sublateritium (strain FD-334 SS-4)</name>
    <dbReference type="NCBI Taxonomy" id="945553"/>
    <lineage>
        <taxon>Eukaryota</taxon>
        <taxon>Fungi</taxon>
        <taxon>Dikarya</taxon>
        <taxon>Basidiomycota</taxon>
        <taxon>Agaricomycotina</taxon>
        <taxon>Agaricomycetes</taxon>
        <taxon>Agaricomycetidae</taxon>
        <taxon>Agaricales</taxon>
        <taxon>Agaricineae</taxon>
        <taxon>Strophariaceae</taxon>
        <taxon>Hypholoma</taxon>
    </lineage>
</organism>
<protein>
    <recommendedName>
        <fullName evidence="3">DUF6535 domain-containing protein</fullName>
    </recommendedName>
</protein>
<feature type="transmembrane region" description="Helical" evidence="2">
    <location>
        <begin position="170"/>
        <end position="189"/>
    </location>
</feature>
<dbReference type="OMA" id="ERINICW"/>
<keyword evidence="2" id="KW-0472">Membrane</keyword>
<dbReference type="OrthoDB" id="3235960at2759"/>
<evidence type="ECO:0000256" key="1">
    <source>
        <dbReference type="SAM" id="MobiDB-lite"/>
    </source>
</evidence>
<feature type="domain" description="DUF6535" evidence="3">
    <location>
        <begin position="72"/>
        <end position="251"/>
    </location>
</feature>
<dbReference type="AlphaFoldDB" id="A0A0D2P922"/>
<dbReference type="Pfam" id="PF20153">
    <property type="entry name" value="DUF6535"/>
    <property type="match status" value="1"/>
</dbReference>
<gene>
    <name evidence="4" type="ORF">HYPSUDRAFT_170956</name>
</gene>